<proteinExistence type="predicted"/>
<reference evidence="2 3" key="1">
    <citation type="journal article" date="2013" name="Curr. Biol.">
        <title>The Genome of the Foraminiferan Reticulomyxa filosa.</title>
        <authorList>
            <person name="Glockner G."/>
            <person name="Hulsmann N."/>
            <person name="Schleicher M."/>
            <person name="Noegel A.A."/>
            <person name="Eichinger L."/>
            <person name="Gallinger C."/>
            <person name="Pawlowski J."/>
            <person name="Sierra R."/>
            <person name="Euteneuer U."/>
            <person name="Pillet L."/>
            <person name="Moustafa A."/>
            <person name="Platzer M."/>
            <person name="Groth M."/>
            <person name="Szafranski K."/>
            <person name="Schliwa M."/>
        </authorList>
    </citation>
    <scope>NUCLEOTIDE SEQUENCE [LARGE SCALE GENOMIC DNA]</scope>
</reference>
<dbReference type="EMBL" id="ASPP01024914">
    <property type="protein sequence ID" value="ETO08510.1"/>
    <property type="molecule type" value="Genomic_DNA"/>
</dbReference>
<protein>
    <submittedName>
        <fullName evidence="2">Uncharacterized protein</fullName>
    </submittedName>
</protein>
<sequence>MKGRPLRQSKKQKQKMEFDLMALLSFEPPFSHMNNLPATFTQAPCVVHKHEILICGDARKRECYSFHTQKNRYEFVCSYPEDVKLEGRCVVKRVNKNNSDDITLLSFSGMHEHALVMKYVSVWNDDDDNGNGDGNKKNKNDENDNKDENNNKAENDKNDDDNANANKKKRKGQRKSNNPNNSNNPKKLKK</sequence>
<dbReference type="AlphaFoldDB" id="X6M651"/>
<keyword evidence="3" id="KW-1185">Reference proteome</keyword>
<evidence type="ECO:0000313" key="2">
    <source>
        <dbReference type="EMBL" id="ETO08510.1"/>
    </source>
</evidence>
<accession>X6M651</accession>
<comment type="caution">
    <text evidence="2">The sequence shown here is derived from an EMBL/GenBank/DDBJ whole genome shotgun (WGS) entry which is preliminary data.</text>
</comment>
<evidence type="ECO:0000256" key="1">
    <source>
        <dbReference type="SAM" id="MobiDB-lite"/>
    </source>
</evidence>
<feature type="region of interest" description="Disordered" evidence="1">
    <location>
        <begin position="128"/>
        <end position="190"/>
    </location>
</feature>
<organism evidence="2 3">
    <name type="scientific">Reticulomyxa filosa</name>
    <dbReference type="NCBI Taxonomy" id="46433"/>
    <lineage>
        <taxon>Eukaryota</taxon>
        <taxon>Sar</taxon>
        <taxon>Rhizaria</taxon>
        <taxon>Retaria</taxon>
        <taxon>Foraminifera</taxon>
        <taxon>Monothalamids</taxon>
        <taxon>Reticulomyxidae</taxon>
        <taxon>Reticulomyxa</taxon>
    </lineage>
</organism>
<name>X6M651_RETFI</name>
<feature type="compositionally biased region" description="Basic and acidic residues" evidence="1">
    <location>
        <begin position="134"/>
        <end position="156"/>
    </location>
</feature>
<gene>
    <name evidence="2" type="ORF">RFI_28874</name>
</gene>
<dbReference type="Proteomes" id="UP000023152">
    <property type="component" value="Unassembled WGS sequence"/>
</dbReference>
<feature type="compositionally biased region" description="Low complexity" evidence="1">
    <location>
        <begin position="175"/>
        <end position="190"/>
    </location>
</feature>
<evidence type="ECO:0000313" key="3">
    <source>
        <dbReference type="Proteomes" id="UP000023152"/>
    </source>
</evidence>